<evidence type="ECO:0000313" key="11">
    <source>
        <dbReference type="Proteomes" id="UP001642464"/>
    </source>
</evidence>
<dbReference type="Gene3D" id="2.60.120.10">
    <property type="entry name" value="Jelly Rolls"/>
    <property type="match status" value="1"/>
</dbReference>
<keyword evidence="4 7" id="KW-1133">Transmembrane helix</keyword>
<dbReference type="SUPFAM" id="SSF47473">
    <property type="entry name" value="EF-hand"/>
    <property type="match status" value="1"/>
</dbReference>
<dbReference type="Pfam" id="PF13621">
    <property type="entry name" value="Cupin_8"/>
    <property type="match status" value="1"/>
</dbReference>
<evidence type="ECO:0000259" key="9">
    <source>
        <dbReference type="PROSITE" id="PS51184"/>
    </source>
</evidence>
<evidence type="ECO:0000256" key="4">
    <source>
        <dbReference type="ARBA" id="ARBA00022989"/>
    </source>
</evidence>
<dbReference type="SUPFAM" id="SSF51197">
    <property type="entry name" value="Clavaminate synthase-like"/>
    <property type="match status" value="1"/>
</dbReference>
<keyword evidence="3" id="KW-0106">Calcium</keyword>
<feature type="region of interest" description="Disordered" evidence="6">
    <location>
        <begin position="27"/>
        <end position="190"/>
    </location>
</feature>
<dbReference type="PANTHER" id="PTHR12461">
    <property type="entry name" value="HYPOXIA-INDUCIBLE FACTOR 1 ALPHA INHIBITOR-RELATED"/>
    <property type="match status" value="1"/>
</dbReference>
<dbReference type="InterPro" id="IPR005821">
    <property type="entry name" value="Ion_trans_dom"/>
</dbReference>
<evidence type="ECO:0000256" key="3">
    <source>
        <dbReference type="ARBA" id="ARBA00022837"/>
    </source>
</evidence>
<feature type="compositionally biased region" description="Basic and acidic residues" evidence="6">
    <location>
        <begin position="66"/>
        <end position="78"/>
    </location>
</feature>
<keyword evidence="5 7" id="KW-0472">Membrane</keyword>
<comment type="subcellular location">
    <subcellularLocation>
        <location evidence="1">Membrane</location>
        <topology evidence="1">Multi-pass membrane protein</topology>
    </subcellularLocation>
</comment>
<feature type="compositionally biased region" description="Polar residues" evidence="6">
    <location>
        <begin position="157"/>
        <end position="174"/>
    </location>
</feature>
<feature type="transmembrane region" description="Helical" evidence="7">
    <location>
        <begin position="251"/>
        <end position="270"/>
    </location>
</feature>
<evidence type="ECO:0000256" key="7">
    <source>
        <dbReference type="SAM" id="Phobius"/>
    </source>
</evidence>
<dbReference type="PANTHER" id="PTHR12461:SF105">
    <property type="entry name" value="HYPOXIA-INDUCIBLE FACTOR 1-ALPHA INHIBITOR"/>
    <property type="match status" value="1"/>
</dbReference>
<reference evidence="10 11" key="1">
    <citation type="submission" date="2024-02" db="EMBL/GenBank/DDBJ databases">
        <authorList>
            <person name="Chen Y."/>
            <person name="Shah S."/>
            <person name="Dougan E. K."/>
            <person name="Thang M."/>
            <person name="Chan C."/>
        </authorList>
    </citation>
    <scope>NUCLEOTIDE SEQUENCE [LARGE SCALE GENOMIC DNA]</scope>
</reference>
<keyword evidence="2 7" id="KW-0812">Transmembrane</keyword>
<feature type="region of interest" description="Disordered" evidence="6">
    <location>
        <begin position="666"/>
        <end position="736"/>
    </location>
</feature>
<dbReference type="InterPro" id="IPR041667">
    <property type="entry name" value="Cupin_8"/>
</dbReference>
<comment type="caution">
    <text evidence="10">The sequence shown here is derived from an EMBL/GenBank/DDBJ whole genome shotgun (WGS) entry which is preliminary data.</text>
</comment>
<sequence length="1642" mass="182540">MIEAKHQAVMEKIDQQCKLLELFLSSRRPSQGPGAFKELMDSRTPATSSKELTGSRRPSQFSKNGIDSKELQPKENSRRPSQFSKGTNSKEDSRRPSQSGSTGPQEVTESETLGQIGESKEVPARPSQGSQDNEASRSSKASNTSAFSAHRGGQKVPTKNSFTPQLFKTFSQNDMTKRKKAHAASARRSLSMGESLNLQLEPEPSRVQNMVRHPGFDLFFTVVVITNSIFIGVELQLSVAHPKEDFLAVSIIQYLYTLLFTGELVMRVVAEGRHFLCGEDWSWGWLDLFIVLFSLWETVLGIIYYFAQAEGQQGMLSGFSSLKAFRIIRITRLVKAVRLVRILRFVMAFRMLISSILHTLKSLFWALMLLLLIIYVFAVLFTQAVNDHLCDAEVPNPLVGDERDEALKYFGSLPFTMLSLFMSISGGVSWELVIRPLQEISATWVVIYLFYVAFTYFAVLNVVTAVFCQSAIEGAQNDHASKVHAILANKEAHLEKINTLFSKFGAEGGVITFEQFQRQLKAAEVREYFQTLGLDVWDAWSFFKLLDEDGGGEVEVEEFLMGCLRLRGQATAMDVGKIINDQTWLIKNQGKFQAYVEVELAQLKEYLALIAGENVGSDEHIGLIFGDHTFGVSRKFTNEDVPENTPSGPGLETEGVVQWTGAPHQTASVGREGKGGGQVPRHLQVPRRADPTQGSTEETVDGRDARCEEMVHRTHRTQSSSPPVPREREDGQASSPPCTFLAPHHPRLDHRVFYPFEMTSASEDQRPEARVVFGKSDLCSAYCINDHNPYCYTPEGFMQRMQQRLLEGAPEVLSLFAANPFPNKPPAQVRVVIKGVSPTSLEDHKATGHLGREVPRTAQGGPAITGENGEKIFTPAMKKGFLAQPSTRAHRAEPPTATRHGYGGDVGRQGGLKGDAKAVSGRAELQLRCQQQPVDALRELLRSSGAEEGVWEMVEEALQAGPLGQFEAMLLELGALSKMSSLVRPRASRADAVEVALQTAADVVGSASGRFASAGAERGTRRVLLASEWPMVCDGDWLDFGSETRENETRKTGCPCDPDWPPVRCAKELMSGVSLPRITLEEACGQIQDAPALVRDAALLPGAQGRWSLDFFEETCPPAGSPEASLFSVYRAPEPQRRFRYAHVAAHGTEEEGGFGLGLETCAERLLLEFHDFARRKRRAEGDGGDGFAYYLWGVVLRQVEGQFEGFNLGSAVDEDLADEQTWKELRRIQEAGQWGEFEQAQLFIGCRDALTPCHYDLLHNAYVQVKGWKRFLLIDPRYSYGLYPFPQGHPMDRCARADLEHPDYQRFPRLSEVQVVEAVLGPGDVLILPCGWYHHVQSLTEDSLSVSFWFSRASPSARDLDGPRAGSVLSSLERILLAREVEALLLLLWGASGLAKAFQTLRSLWEFPAEMDPEMALTCAYLVWRLRRALGTSGARQCVWALADEARVRGLEVKKREKGCETGEGPDRIWGTNWGIWGHGRLDETVWDRWVPCPEAFHPEHDIWRARAATLEALRTPAPDAATVEAATAGLPEEEVASFWRDFVPEAQKSRGDWPTLWSRSQAIAARFGRKSLAVYERMVGRYVLLLRSSVTNEIIRDVGLDTLMGNWRLHLLFHDAILEGKAAYVETLKPLGAADGLLSP</sequence>
<feature type="transmembrane region" description="Helical" evidence="7">
    <location>
        <begin position="406"/>
        <end position="433"/>
    </location>
</feature>
<evidence type="ECO:0000256" key="1">
    <source>
        <dbReference type="ARBA" id="ARBA00004141"/>
    </source>
</evidence>
<dbReference type="PROSITE" id="PS00018">
    <property type="entry name" value="EF_HAND_1"/>
    <property type="match status" value="1"/>
</dbReference>
<dbReference type="InterPro" id="IPR011992">
    <property type="entry name" value="EF-hand-dom_pair"/>
</dbReference>
<name>A0ABP0L103_9DINO</name>
<evidence type="ECO:0000256" key="5">
    <source>
        <dbReference type="ARBA" id="ARBA00023136"/>
    </source>
</evidence>
<feature type="compositionally biased region" description="Polar residues" evidence="6">
    <location>
        <begin position="127"/>
        <end position="147"/>
    </location>
</feature>
<proteinExistence type="predicted"/>
<dbReference type="Proteomes" id="UP001642464">
    <property type="component" value="Unassembled WGS sequence"/>
</dbReference>
<dbReference type="PROSITE" id="PS50222">
    <property type="entry name" value="EF_HAND_2"/>
    <property type="match status" value="1"/>
</dbReference>
<dbReference type="InterPro" id="IPR018247">
    <property type="entry name" value="EF_Hand_1_Ca_BS"/>
</dbReference>
<evidence type="ECO:0000256" key="6">
    <source>
        <dbReference type="SAM" id="MobiDB-lite"/>
    </source>
</evidence>
<feature type="compositionally biased region" description="Basic and acidic residues" evidence="6">
    <location>
        <begin position="700"/>
        <end position="712"/>
    </location>
</feature>
<keyword evidence="11" id="KW-1185">Reference proteome</keyword>
<dbReference type="InterPro" id="IPR003347">
    <property type="entry name" value="JmjC_dom"/>
</dbReference>
<feature type="region of interest" description="Disordered" evidence="6">
    <location>
        <begin position="885"/>
        <end position="909"/>
    </location>
</feature>
<dbReference type="PROSITE" id="PS51184">
    <property type="entry name" value="JMJC"/>
    <property type="match status" value="1"/>
</dbReference>
<feature type="transmembrane region" description="Helical" evidence="7">
    <location>
        <begin position="445"/>
        <end position="467"/>
    </location>
</feature>
<feature type="domain" description="EF-hand" evidence="8">
    <location>
        <begin position="538"/>
        <end position="569"/>
    </location>
</feature>
<feature type="transmembrane region" description="Helical" evidence="7">
    <location>
        <begin position="282"/>
        <end position="307"/>
    </location>
</feature>
<protein>
    <submittedName>
        <fullName evidence="10">Hypoxia-inducible factor 1-alpha inhibitor (Hypoxia-inducible factor asparagine hydroxylase)</fullName>
    </submittedName>
</protein>
<feature type="transmembrane region" description="Helical" evidence="7">
    <location>
        <begin position="218"/>
        <end position="239"/>
    </location>
</feature>
<organism evidence="10 11">
    <name type="scientific">Durusdinium trenchii</name>
    <dbReference type="NCBI Taxonomy" id="1381693"/>
    <lineage>
        <taxon>Eukaryota</taxon>
        <taxon>Sar</taxon>
        <taxon>Alveolata</taxon>
        <taxon>Dinophyceae</taxon>
        <taxon>Suessiales</taxon>
        <taxon>Symbiodiniaceae</taxon>
        <taxon>Durusdinium</taxon>
    </lineage>
</organism>
<dbReference type="SMART" id="SM00558">
    <property type="entry name" value="JmjC"/>
    <property type="match status" value="1"/>
</dbReference>
<feature type="transmembrane region" description="Helical" evidence="7">
    <location>
        <begin position="364"/>
        <end position="386"/>
    </location>
</feature>
<accession>A0ABP0L103</accession>
<dbReference type="SUPFAM" id="SSF81324">
    <property type="entry name" value="Voltage-gated potassium channels"/>
    <property type="match status" value="1"/>
</dbReference>
<dbReference type="InterPro" id="IPR014710">
    <property type="entry name" value="RmlC-like_jellyroll"/>
</dbReference>
<feature type="compositionally biased region" description="Polar residues" evidence="6">
    <location>
        <begin position="96"/>
        <end position="113"/>
    </location>
</feature>
<dbReference type="InterPro" id="IPR027359">
    <property type="entry name" value="Volt_channel_dom_sf"/>
</dbReference>
<dbReference type="InterPro" id="IPR002048">
    <property type="entry name" value="EF_hand_dom"/>
</dbReference>
<feature type="compositionally biased region" description="Polar residues" evidence="6">
    <location>
        <begin position="44"/>
        <end position="65"/>
    </location>
</feature>
<dbReference type="EMBL" id="CAXAMM010013669">
    <property type="protein sequence ID" value="CAK9031927.1"/>
    <property type="molecule type" value="Genomic_DNA"/>
</dbReference>
<dbReference type="Gene3D" id="1.10.287.70">
    <property type="match status" value="1"/>
</dbReference>
<evidence type="ECO:0000256" key="2">
    <source>
        <dbReference type="ARBA" id="ARBA00022692"/>
    </source>
</evidence>
<feature type="domain" description="JmjC" evidence="9">
    <location>
        <begin position="1162"/>
        <end position="1368"/>
    </location>
</feature>
<gene>
    <name evidence="10" type="ORF">SCF082_LOCUS19841</name>
</gene>
<evidence type="ECO:0000313" key="10">
    <source>
        <dbReference type="EMBL" id="CAK9031927.1"/>
    </source>
</evidence>
<dbReference type="Gene3D" id="1.20.120.350">
    <property type="entry name" value="Voltage-gated potassium channels. Chain C"/>
    <property type="match status" value="1"/>
</dbReference>
<dbReference type="Pfam" id="PF00520">
    <property type="entry name" value="Ion_trans"/>
    <property type="match status" value="1"/>
</dbReference>
<dbReference type="Gene3D" id="1.10.238.10">
    <property type="entry name" value="EF-hand"/>
    <property type="match status" value="1"/>
</dbReference>
<evidence type="ECO:0000259" key="8">
    <source>
        <dbReference type="PROSITE" id="PS50222"/>
    </source>
</evidence>